<evidence type="ECO:0000313" key="4">
    <source>
        <dbReference type="Proteomes" id="UP000735302"/>
    </source>
</evidence>
<reference evidence="3 4" key="1">
    <citation type="journal article" date="2021" name="Elife">
        <title>Chloroplast acquisition without the gene transfer in kleptoplastic sea slugs, Plakobranchus ocellatus.</title>
        <authorList>
            <person name="Maeda T."/>
            <person name="Takahashi S."/>
            <person name="Yoshida T."/>
            <person name="Shimamura S."/>
            <person name="Takaki Y."/>
            <person name="Nagai Y."/>
            <person name="Toyoda A."/>
            <person name="Suzuki Y."/>
            <person name="Arimoto A."/>
            <person name="Ishii H."/>
            <person name="Satoh N."/>
            <person name="Nishiyama T."/>
            <person name="Hasebe M."/>
            <person name="Maruyama T."/>
            <person name="Minagawa J."/>
            <person name="Obokata J."/>
            <person name="Shigenobu S."/>
        </authorList>
    </citation>
    <scope>NUCLEOTIDE SEQUENCE [LARGE SCALE GENOMIC DNA]</scope>
</reference>
<dbReference type="InterPro" id="IPR043128">
    <property type="entry name" value="Rev_trsase/Diguanyl_cyclase"/>
</dbReference>
<accession>A0AAV4ATZ2</accession>
<dbReference type="InterPro" id="IPR041588">
    <property type="entry name" value="Integrase_H2C2"/>
</dbReference>
<protein>
    <submittedName>
        <fullName evidence="3">Polyprotein</fullName>
    </submittedName>
</protein>
<dbReference type="FunFam" id="1.10.340.70:FF:000001">
    <property type="entry name" value="Retrovirus-related Pol polyprotein from transposon gypsy-like Protein"/>
    <property type="match status" value="1"/>
</dbReference>
<organism evidence="3 4">
    <name type="scientific">Plakobranchus ocellatus</name>
    <dbReference type="NCBI Taxonomy" id="259542"/>
    <lineage>
        <taxon>Eukaryota</taxon>
        <taxon>Metazoa</taxon>
        <taxon>Spiralia</taxon>
        <taxon>Lophotrochozoa</taxon>
        <taxon>Mollusca</taxon>
        <taxon>Gastropoda</taxon>
        <taxon>Heterobranchia</taxon>
        <taxon>Euthyneura</taxon>
        <taxon>Panpulmonata</taxon>
        <taxon>Sacoglossa</taxon>
        <taxon>Placobranchoidea</taxon>
        <taxon>Plakobranchidae</taxon>
        <taxon>Plakobranchus</taxon>
    </lineage>
</organism>
<evidence type="ECO:0000313" key="3">
    <source>
        <dbReference type="EMBL" id="GFO11815.1"/>
    </source>
</evidence>
<name>A0AAV4ATZ2_9GAST</name>
<dbReference type="Gene3D" id="1.10.340.70">
    <property type="match status" value="1"/>
</dbReference>
<feature type="compositionally biased region" description="Polar residues" evidence="1">
    <location>
        <begin position="150"/>
        <end position="168"/>
    </location>
</feature>
<dbReference type="AlphaFoldDB" id="A0AAV4ATZ2"/>
<dbReference type="PANTHER" id="PTHR37984">
    <property type="entry name" value="PROTEIN CBG26694"/>
    <property type="match status" value="1"/>
</dbReference>
<dbReference type="InterPro" id="IPR050951">
    <property type="entry name" value="Retrovirus_Pol_polyprotein"/>
</dbReference>
<sequence length="587" mass="66138">MPSRSNYHSQRYEYASAASMLFNKSDKTSQHQLNIVSGKINGTDCTVLRDTGCTCVGVRQSLLKPNDFTNDTATCQMFDGSEKKFRKATEFIETPFFTGKVTGLALANPVVDVILGNTIGVGDQPNLNEQSPTWKDDPDSDHKAHAYVSTRAQKSTADNVNPNNSGDNKQAEKNENTSYKTAVSELKREDLEKEQQSDPTLETVRAKAKNNNETYYTYNGIIFRRTNNKSEFDQIVLPKSMRQEVLQARHDSPIAGHLGINATKKRVCSRFSWPSIIRDSNGMVERFNGSLKTMLRKLCTEKPQTWDKMIPAVLFAYREIPNVTAGYPPFMLMYGRRIRGPADMIADQYIGQQNTLKEAAFVHEYTKNLQREITDSLVMKKDGAIRLCLDFRKLNKITIFDAQPIPTLDELLGKMKGAKFFTKCDLTKGYWQIPMHEDSKAYTAFQTTQGLMEFNYMPFGLSTAACTFQRAMLDTLGKLPFVASYFDDVFIFSKSWEEHLEHIEKTVSALREAGFTVKPSKTIVGFWESATVHQGHPCLYSLRAKIGVSDPGKILRSAAPSEPLSPSVNSKSHHTHTHQTFNPTQLT</sequence>
<comment type="caution">
    <text evidence="3">The sequence shown here is derived from an EMBL/GenBank/DDBJ whole genome shotgun (WGS) entry which is preliminary data.</text>
</comment>
<dbReference type="SUPFAM" id="SSF53098">
    <property type="entry name" value="Ribonuclease H-like"/>
    <property type="match status" value="1"/>
</dbReference>
<feature type="compositionally biased region" description="Polar residues" evidence="1">
    <location>
        <begin position="578"/>
        <end position="587"/>
    </location>
</feature>
<proteinExistence type="predicted"/>
<evidence type="ECO:0000256" key="1">
    <source>
        <dbReference type="SAM" id="MobiDB-lite"/>
    </source>
</evidence>
<dbReference type="Pfam" id="PF00078">
    <property type="entry name" value="RVT_1"/>
    <property type="match status" value="1"/>
</dbReference>
<dbReference type="InterPro" id="IPR000477">
    <property type="entry name" value="RT_dom"/>
</dbReference>
<dbReference type="InterPro" id="IPR012337">
    <property type="entry name" value="RNaseH-like_sf"/>
</dbReference>
<dbReference type="CDD" id="cd01647">
    <property type="entry name" value="RT_LTR"/>
    <property type="match status" value="1"/>
</dbReference>
<feature type="region of interest" description="Disordered" evidence="1">
    <location>
        <begin position="119"/>
        <end position="180"/>
    </location>
</feature>
<dbReference type="SUPFAM" id="SSF56672">
    <property type="entry name" value="DNA/RNA polymerases"/>
    <property type="match status" value="1"/>
</dbReference>
<feature type="compositionally biased region" description="Basic and acidic residues" evidence="1">
    <location>
        <begin position="134"/>
        <end position="144"/>
    </location>
</feature>
<dbReference type="PROSITE" id="PS50878">
    <property type="entry name" value="RT_POL"/>
    <property type="match status" value="1"/>
</dbReference>
<dbReference type="Gene3D" id="3.10.10.10">
    <property type="entry name" value="HIV Type 1 Reverse Transcriptase, subunit A, domain 1"/>
    <property type="match status" value="1"/>
</dbReference>
<dbReference type="Gene3D" id="3.30.70.270">
    <property type="match status" value="1"/>
</dbReference>
<dbReference type="EMBL" id="BLXT01004350">
    <property type="protein sequence ID" value="GFO11815.1"/>
    <property type="molecule type" value="Genomic_DNA"/>
</dbReference>
<evidence type="ECO:0000259" key="2">
    <source>
        <dbReference type="PROSITE" id="PS50878"/>
    </source>
</evidence>
<dbReference type="PANTHER" id="PTHR37984:SF5">
    <property type="entry name" value="PROTEIN NYNRIN-LIKE"/>
    <property type="match status" value="1"/>
</dbReference>
<feature type="domain" description="Reverse transcriptase" evidence="2">
    <location>
        <begin position="359"/>
        <end position="538"/>
    </location>
</feature>
<dbReference type="InterPro" id="IPR043502">
    <property type="entry name" value="DNA/RNA_pol_sf"/>
</dbReference>
<dbReference type="Proteomes" id="UP000735302">
    <property type="component" value="Unassembled WGS sequence"/>
</dbReference>
<dbReference type="Pfam" id="PF17921">
    <property type="entry name" value="Integrase_H2C2"/>
    <property type="match status" value="1"/>
</dbReference>
<gene>
    <name evidence="3" type="ORF">PoB_003832000</name>
</gene>
<feature type="region of interest" description="Disordered" evidence="1">
    <location>
        <begin position="559"/>
        <end position="587"/>
    </location>
</feature>
<keyword evidence="4" id="KW-1185">Reference proteome</keyword>